<accession>A0A2M3ZMY8</accession>
<sequence length="145" mass="16646">MERSVVYAMVAVMMGSVSGVDADGWWCRAVWYCFARTGPSLYDIPDGAKVSVAWLTEKRADALIMIEQKRVVADGRHLLTHQIRCWRNFRNETKRRRWARNMGPSRDEGPASAPEGEFGLLRPITNWPRAPHLLMVPEPHVHYTQ</sequence>
<feature type="chain" id="PRO_5014954079" evidence="1">
    <location>
        <begin position="23"/>
        <end position="145"/>
    </location>
</feature>
<keyword evidence="1" id="KW-0732">Signal</keyword>
<organism evidence="2">
    <name type="scientific">Anopheles braziliensis</name>
    <dbReference type="NCBI Taxonomy" id="58242"/>
    <lineage>
        <taxon>Eukaryota</taxon>
        <taxon>Metazoa</taxon>
        <taxon>Ecdysozoa</taxon>
        <taxon>Arthropoda</taxon>
        <taxon>Hexapoda</taxon>
        <taxon>Insecta</taxon>
        <taxon>Pterygota</taxon>
        <taxon>Neoptera</taxon>
        <taxon>Endopterygota</taxon>
        <taxon>Diptera</taxon>
        <taxon>Nematocera</taxon>
        <taxon>Culicoidea</taxon>
        <taxon>Culicidae</taxon>
        <taxon>Anophelinae</taxon>
        <taxon>Anopheles</taxon>
    </lineage>
</organism>
<reference evidence="2" key="1">
    <citation type="submission" date="2018-01" db="EMBL/GenBank/DDBJ databases">
        <title>An insight into the sialome of Amazonian anophelines.</title>
        <authorList>
            <person name="Ribeiro J.M."/>
            <person name="Scarpassa V."/>
            <person name="Calvo E."/>
        </authorList>
    </citation>
    <scope>NUCLEOTIDE SEQUENCE</scope>
    <source>
        <tissue evidence="2">Salivary glands</tissue>
    </source>
</reference>
<evidence type="ECO:0000256" key="1">
    <source>
        <dbReference type="SAM" id="SignalP"/>
    </source>
</evidence>
<protein>
    <submittedName>
        <fullName evidence="2">Putative secreted peptide</fullName>
    </submittedName>
</protein>
<feature type="signal peptide" evidence="1">
    <location>
        <begin position="1"/>
        <end position="22"/>
    </location>
</feature>
<dbReference type="EMBL" id="GGFM01009145">
    <property type="protein sequence ID" value="MBW29896.1"/>
    <property type="molecule type" value="Transcribed_RNA"/>
</dbReference>
<name>A0A2M3ZMY8_9DIPT</name>
<dbReference type="AlphaFoldDB" id="A0A2M3ZMY8"/>
<proteinExistence type="predicted"/>
<evidence type="ECO:0000313" key="2">
    <source>
        <dbReference type="EMBL" id="MBW29896.1"/>
    </source>
</evidence>